<reference evidence="7" key="1">
    <citation type="submission" date="2020-11" db="EMBL/GenBank/DDBJ databases">
        <authorList>
            <consortium name="DOE Joint Genome Institute"/>
            <person name="Ahrendt S."/>
            <person name="Riley R."/>
            <person name="Andreopoulos W."/>
            <person name="Labutti K."/>
            <person name="Pangilinan J."/>
            <person name="Ruiz-Duenas F.J."/>
            <person name="Barrasa J.M."/>
            <person name="Sanchez-Garcia M."/>
            <person name="Camarero S."/>
            <person name="Miyauchi S."/>
            <person name="Serrano A."/>
            <person name="Linde D."/>
            <person name="Babiker R."/>
            <person name="Drula E."/>
            <person name="Ayuso-Fernandez I."/>
            <person name="Pacheco R."/>
            <person name="Padilla G."/>
            <person name="Ferreira P."/>
            <person name="Barriuso J."/>
            <person name="Kellner H."/>
            <person name="Castanera R."/>
            <person name="Alfaro M."/>
            <person name="Ramirez L."/>
            <person name="Pisabarro A.G."/>
            <person name="Kuo A."/>
            <person name="Tritt A."/>
            <person name="Lipzen A."/>
            <person name="He G."/>
            <person name="Yan M."/>
            <person name="Ng V."/>
            <person name="Cullen D."/>
            <person name="Martin F."/>
            <person name="Rosso M.-N."/>
            <person name="Henrissat B."/>
            <person name="Hibbett D."/>
            <person name="Martinez A.T."/>
            <person name="Grigoriev I.V."/>
        </authorList>
    </citation>
    <scope>NUCLEOTIDE SEQUENCE</scope>
    <source>
        <strain evidence="7">ATCC 90797</strain>
    </source>
</reference>
<evidence type="ECO:0000259" key="6">
    <source>
        <dbReference type="PROSITE" id="PS50089"/>
    </source>
</evidence>
<dbReference type="AlphaFoldDB" id="A0A9P5ZX22"/>
<sequence>MSDNLTQYLYDLRSRKKKQSESLCAHPSSQNHQEKAAKELSELQGPDGTAAQMDAMALKGILKAELGCPVCCEPVRCPHIIGCGHMACGNCLIKWFKKHSRKEAHTCPSCQAKVDNRPLMVEGLSKISALLHKAGGRCKGKRTWNLTKDWDRLFLENQ</sequence>
<dbReference type="GO" id="GO:0008270">
    <property type="term" value="F:zinc ion binding"/>
    <property type="evidence" value="ECO:0007669"/>
    <property type="project" value="UniProtKB-KW"/>
</dbReference>
<evidence type="ECO:0000256" key="1">
    <source>
        <dbReference type="ARBA" id="ARBA00022723"/>
    </source>
</evidence>
<keyword evidence="8" id="KW-1185">Reference proteome</keyword>
<proteinExistence type="predicted"/>
<dbReference type="Proteomes" id="UP000807025">
    <property type="component" value="Unassembled WGS sequence"/>
</dbReference>
<name>A0A9P5ZX22_PLEER</name>
<dbReference type="OrthoDB" id="6105938at2759"/>
<evidence type="ECO:0000256" key="4">
    <source>
        <dbReference type="PROSITE-ProRule" id="PRU00175"/>
    </source>
</evidence>
<dbReference type="InterPro" id="IPR018957">
    <property type="entry name" value="Znf_C3HC4_RING-type"/>
</dbReference>
<organism evidence="7 8">
    <name type="scientific">Pleurotus eryngii</name>
    <name type="common">Boletus of the steppes</name>
    <dbReference type="NCBI Taxonomy" id="5323"/>
    <lineage>
        <taxon>Eukaryota</taxon>
        <taxon>Fungi</taxon>
        <taxon>Dikarya</taxon>
        <taxon>Basidiomycota</taxon>
        <taxon>Agaricomycotina</taxon>
        <taxon>Agaricomycetes</taxon>
        <taxon>Agaricomycetidae</taxon>
        <taxon>Agaricales</taxon>
        <taxon>Pleurotineae</taxon>
        <taxon>Pleurotaceae</taxon>
        <taxon>Pleurotus</taxon>
    </lineage>
</organism>
<evidence type="ECO:0000256" key="2">
    <source>
        <dbReference type="ARBA" id="ARBA00022771"/>
    </source>
</evidence>
<gene>
    <name evidence="7" type="ORF">BDN71DRAFT_1431895</name>
</gene>
<feature type="region of interest" description="Disordered" evidence="5">
    <location>
        <begin position="19"/>
        <end position="44"/>
    </location>
</feature>
<keyword evidence="3" id="KW-0862">Zinc</keyword>
<dbReference type="Gene3D" id="3.30.40.10">
    <property type="entry name" value="Zinc/RING finger domain, C3HC4 (zinc finger)"/>
    <property type="match status" value="1"/>
</dbReference>
<dbReference type="PROSITE" id="PS50089">
    <property type="entry name" value="ZF_RING_2"/>
    <property type="match status" value="1"/>
</dbReference>
<protein>
    <recommendedName>
        <fullName evidence="6">RING-type domain-containing protein</fullName>
    </recommendedName>
</protein>
<dbReference type="Pfam" id="PF00097">
    <property type="entry name" value="zf-C3HC4"/>
    <property type="match status" value="1"/>
</dbReference>
<comment type="caution">
    <text evidence="7">The sequence shown here is derived from an EMBL/GenBank/DDBJ whole genome shotgun (WGS) entry which is preliminary data.</text>
</comment>
<keyword evidence="2 4" id="KW-0863">Zinc-finger</keyword>
<feature type="compositionally biased region" description="Basic and acidic residues" evidence="5">
    <location>
        <begin position="32"/>
        <end position="41"/>
    </location>
</feature>
<dbReference type="InterPro" id="IPR013083">
    <property type="entry name" value="Znf_RING/FYVE/PHD"/>
</dbReference>
<keyword evidence="1" id="KW-0479">Metal-binding</keyword>
<evidence type="ECO:0000313" key="7">
    <source>
        <dbReference type="EMBL" id="KAF9494265.1"/>
    </source>
</evidence>
<dbReference type="EMBL" id="MU154575">
    <property type="protein sequence ID" value="KAF9494265.1"/>
    <property type="molecule type" value="Genomic_DNA"/>
</dbReference>
<dbReference type="InterPro" id="IPR001841">
    <property type="entry name" value="Znf_RING"/>
</dbReference>
<feature type="domain" description="RING-type" evidence="6">
    <location>
        <begin position="68"/>
        <end position="111"/>
    </location>
</feature>
<dbReference type="SUPFAM" id="SSF57850">
    <property type="entry name" value="RING/U-box"/>
    <property type="match status" value="1"/>
</dbReference>
<accession>A0A9P5ZX22</accession>
<evidence type="ECO:0000256" key="5">
    <source>
        <dbReference type="SAM" id="MobiDB-lite"/>
    </source>
</evidence>
<evidence type="ECO:0000256" key="3">
    <source>
        <dbReference type="ARBA" id="ARBA00022833"/>
    </source>
</evidence>
<evidence type="ECO:0000313" key="8">
    <source>
        <dbReference type="Proteomes" id="UP000807025"/>
    </source>
</evidence>